<keyword evidence="2" id="KW-1185">Reference proteome</keyword>
<evidence type="ECO:0000313" key="2">
    <source>
        <dbReference type="Proteomes" id="UP000228934"/>
    </source>
</evidence>
<dbReference type="Proteomes" id="UP000228934">
    <property type="component" value="Unassembled WGS sequence"/>
</dbReference>
<sequence length="213" mass="23213">MVVLCDFYHDCDIMADTSDNFDTCLGPLALIQRSIKNALITVKMSLAAKGLTLGGSEGVKCVLVCVLTEGGRGLCREDNRLSVHTLYEQTICLFSPQRTGNCLGGAIGRRAPPSGHRAKRCYIRLFRLAVPFCCSTTAAAGWHVVKDQPLKLYCGRLVLLGESPSLYVGRADPQRSDSFQKYKIHSAASPEYGNTTCVRLFGSLFNIPIAHVP</sequence>
<gene>
    <name evidence="1" type="ORF">AB205_0217020</name>
</gene>
<dbReference type="EMBL" id="KZ060125">
    <property type="protein sequence ID" value="PIO12779.1"/>
    <property type="molecule type" value="Genomic_DNA"/>
</dbReference>
<proteinExistence type="predicted"/>
<feature type="non-terminal residue" evidence="1">
    <location>
        <position position="213"/>
    </location>
</feature>
<protein>
    <submittedName>
        <fullName evidence="1">Uncharacterized protein</fullName>
    </submittedName>
</protein>
<reference evidence="2" key="1">
    <citation type="journal article" date="2017" name="Nat. Commun.">
        <title>The North American bullfrog draft genome provides insight into hormonal regulation of long noncoding RNA.</title>
        <authorList>
            <person name="Hammond S.A."/>
            <person name="Warren R.L."/>
            <person name="Vandervalk B.P."/>
            <person name="Kucuk E."/>
            <person name="Khan H."/>
            <person name="Gibb E.A."/>
            <person name="Pandoh P."/>
            <person name="Kirk H."/>
            <person name="Zhao Y."/>
            <person name="Jones M."/>
            <person name="Mungall A.J."/>
            <person name="Coope R."/>
            <person name="Pleasance S."/>
            <person name="Moore R.A."/>
            <person name="Holt R.A."/>
            <person name="Round J.M."/>
            <person name="Ohora S."/>
            <person name="Walle B.V."/>
            <person name="Veldhoen N."/>
            <person name="Helbing C.C."/>
            <person name="Birol I."/>
        </authorList>
    </citation>
    <scope>NUCLEOTIDE SEQUENCE [LARGE SCALE GENOMIC DNA]</scope>
</reference>
<accession>A0A2G9QAZ2</accession>
<organism evidence="1 2">
    <name type="scientific">Aquarana catesbeiana</name>
    <name type="common">American bullfrog</name>
    <name type="synonym">Rana catesbeiana</name>
    <dbReference type="NCBI Taxonomy" id="8400"/>
    <lineage>
        <taxon>Eukaryota</taxon>
        <taxon>Metazoa</taxon>
        <taxon>Chordata</taxon>
        <taxon>Craniata</taxon>
        <taxon>Vertebrata</taxon>
        <taxon>Euteleostomi</taxon>
        <taxon>Amphibia</taxon>
        <taxon>Batrachia</taxon>
        <taxon>Anura</taxon>
        <taxon>Neobatrachia</taxon>
        <taxon>Ranoidea</taxon>
        <taxon>Ranidae</taxon>
        <taxon>Aquarana</taxon>
    </lineage>
</organism>
<dbReference type="AlphaFoldDB" id="A0A2G9QAZ2"/>
<evidence type="ECO:0000313" key="1">
    <source>
        <dbReference type="EMBL" id="PIO12779.1"/>
    </source>
</evidence>
<dbReference type="OrthoDB" id="1741717at2759"/>
<name>A0A2G9QAZ2_AQUCT</name>